<dbReference type="InterPro" id="IPR022998">
    <property type="entry name" value="ThiamineP_synth_TenI"/>
</dbReference>
<dbReference type="EMBL" id="FPHF01000118">
    <property type="protein sequence ID" value="SFV69925.1"/>
    <property type="molecule type" value="Genomic_DNA"/>
</dbReference>
<dbReference type="InterPro" id="IPR036206">
    <property type="entry name" value="ThiamineP_synth_sf"/>
</dbReference>
<dbReference type="PANTHER" id="PTHR20857">
    <property type="entry name" value="THIAMINE-PHOSPHATE PYROPHOSPHORYLASE"/>
    <property type="match status" value="1"/>
</dbReference>
<dbReference type="EC" id="2.5.1.3" evidence="4"/>
<dbReference type="SUPFAM" id="SSF51391">
    <property type="entry name" value="Thiamin phosphate synthase"/>
    <property type="match status" value="1"/>
</dbReference>
<gene>
    <name evidence="4" type="ORF">MNB_SM-4-920</name>
</gene>
<comment type="pathway">
    <text evidence="1">Cofactor biosynthesis; thiamine diphosphate biosynthesis.</text>
</comment>
<dbReference type="Gene3D" id="3.20.20.70">
    <property type="entry name" value="Aldolase class I"/>
    <property type="match status" value="1"/>
</dbReference>
<organism evidence="4">
    <name type="scientific">hydrothermal vent metagenome</name>
    <dbReference type="NCBI Taxonomy" id="652676"/>
    <lineage>
        <taxon>unclassified sequences</taxon>
        <taxon>metagenomes</taxon>
        <taxon>ecological metagenomes</taxon>
    </lineage>
</organism>
<dbReference type="Pfam" id="PF02581">
    <property type="entry name" value="TMP-TENI"/>
    <property type="match status" value="1"/>
</dbReference>
<dbReference type="AlphaFoldDB" id="A0A1W1CW45"/>
<accession>A0A1W1CW45</accession>
<dbReference type="GO" id="GO:0004789">
    <property type="term" value="F:thiamine-phosphate diphosphorylase activity"/>
    <property type="evidence" value="ECO:0007669"/>
    <property type="project" value="UniProtKB-EC"/>
</dbReference>
<keyword evidence="2" id="KW-0784">Thiamine biosynthesis</keyword>
<protein>
    <submittedName>
        <fullName evidence="4">Thiamin-phosphate pyrophosphorylase</fullName>
        <ecNumber evidence="4">2.5.1.3</ecNumber>
    </submittedName>
</protein>
<feature type="domain" description="Thiamine phosphate synthase/TenI" evidence="3">
    <location>
        <begin position="25"/>
        <end position="169"/>
    </location>
</feature>
<dbReference type="InterPro" id="IPR013785">
    <property type="entry name" value="Aldolase_TIM"/>
</dbReference>
<name>A0A1W1CW45_9ZZZZ</name>
<reference evidence="4" key="1">
    <citation type="submission" date="2016-10" db="EMBL/GenBank/DDBJ databases">
        <authorList>
            <person name="de Groot N.N."/>
        </authorList>
    </citation>
    <scope>NUCLEOTIDE SEQUENCE</scope>
</reference>
<dbReference type="GO" id="GO:0005737">
    <property type="term" value="C:cytoplasm"/>
    <property type="evidence" value="ECO:0007669"/>
    <property type="project" value="TreeGrafter"/>
</dbReference>
<evidence type="ECO:0000313" key="4">
    <source>
        <dbReference type="EMBL" id="SFV69925.1"/>
    </source>
</evidence>
<keyword evidence="4" id="KW-0808">Transferase</keyword>
<proteinExistence type="predicted"/>
<dbReference type="CDD" id="cd00564">
    <property type="entry name" value="TMP_TenI"/>
    <property type="match status" value="1"/>
</dbReference>
<evidence type="ECO:0000259" key="3">
    <source>
        <dbReference type="Pfam" id="PF02581"/>
    </source>
</evidence>
<evidence type="ECO:0000256" key="2">
    <source>
        <dbReference type="ARBA" id="ARBA00022977"/>
    </source>
</evidence>
<dbReference type="PANTHER" id="PTHR20857:SF15">
    <property type="entry name" value="THIAMINE-PHOSPHATE SYNTHASE"/>
    <property type="match status" value="1"/>
</dbReference>
<sequence length="172" mass="19321">MIKNYLITSKPSFIQLKKHLPAFALYRDKETSQYSFHAQNFVQMCKSIPNLKAFLHQDYKLAHALNASGVHLTSLQFDEIKNAKDLALEVIISCHTKEEVDKAEELGADYVTYSPIFETPNKGEPKGVEDLKELVDSTSLKVFALGGIITKEQVLEVQESGAYGFASIRYFG</sequence>
<dbReference type="GO" id="GO:0009228">
    <property type="term" value="P:thiamine biosynthetic process"/>
    <property type="evidence" value="ECO:0007669"/>
    <property type="project" value="UniProtKB-KW"/>
</dbReference>
<evidence type="ECO:0000256" key="1">
    <source>
        <dbReference type="ARBA" id="ARBA00004948"/>
    </source>
</evidence>